<evidence type="ECO:0000256" key="1">
    <source>
        <dbReference type="SAM" id="MobiDB-lite"/>
    </source>
</evidence>
<proteinExistence type="predicted"/>
<organism evidence="2 3">
    <name type="scientific">Heterorhabditis bacteriophora</name>
    <name type="common">Entomopathogenic nematode worm</name>
    <dbReference type="NCBI Taxonomy" id="37862"/>
    <lineage>
        <taxon>Eukaryota</taxon>
        <taxon>Metazoa</taxon>
        <taxon>Ecdysozoa</taxon>
        <taxon>Nematoda</taxon>
        <taxon>Chromadorea</taxon>
        <taxon>Rhabditida</taxon>
        <taxon>Rhabditina</taxon>
        <taxon>Rhabditomorpha</taxon>
        <taxon>Strongyloidea</taxon>
        <taxon>Heterorhabditidae</taxon>
        <taxon>Heterorhabditis</taxon>
    </lineage>
</organism>
<dbReference type="AlphaFoldDB" id="A0A1I7X797"/>
<feature type="region of interest" description="Disordered" evidence="1">
    <location>
        <begin position="1"/>
        <end position="37"/>
    </location>
</feature>
<keyword evidence="2" id="KW-1185">Reference proteome</keyword>
<evidence type="ECO:0000313" key="3">
    <source>
        <dbReference type="WBParaSite" id="Hba_13301"/>
    </source>
</evidence>
<protein>
    <submittedName>
        <fullName evidence="3">Uncharacterized protein</fullName>
    </submittedName>
</protein>
<feature type="compositionally biased region" description="Polar residues" evidence="1">
    <location>
        <begin position="1"/>
        <end position="16"/>
    </location>
</feature>
<sequence>MTDSAAPQAPTTPQHHTNTRDRLFGSEPVKASPKKVNPTFKSSIFDVTAPASPQRTPKKTIPSIDICLTSINDISDKPFITDVILDHCILRMRSPN</sequence>
<dbReference type="WBParaSite" id="Hba_13301">
    <property type="protein sequence ID" value="Hba_13301"/>
    <property type="gene ID" value="Hba_13301"/>
</dbReference>
<name>A0A1I7X797_HETBA</name>
<dbReference type="Proteomes" id="UP000095283">
    <property type="component" value="Unplaced"/>
</dbReference>
<accession>A0A1I7X797</accession>
<reference evidence="3" key="1">
    <citation type="submission" date="2016-11" db="UniProtKB">
        <authorList>
            <consortium name="WormBaseParasite"/>
        </authorList>
    </citation>
    <scope>IDENTIFICATION</scope>
</reference>
<evidence type="ECO:0000313" key="2">
    <source>
        <dbReference type="Proteomes" id="UP000095283"/>
    </source>
</evidence>